<evidence type="ECO:0000313" key="2">
    <source>
        <dbReference type="Proteomes" id="UP001451303"/>
    </source>
</evidence>
<gene>
    <name evidence="1" type="ORF">QR685DRAFT_537870</name>
</gene>
<keyword evidence="2" id="KW-1185">Reference proteome</keyword>
<reference evidence="1 2" key="1">
    <citation type="submission" date="2023-09" db="EMBL/GenBank/DDBJ databases">
        <title>Multi-omics analysis of a traditional fermented food reveals byproduct-associated fungal strains for waste-to-food upcycling.</title>
        <authorList>
            <consortium name="Lawrence Berkeley National Laboratory"/>
            <person name="Rekdal V.M."/>
            <person name="Villalobos-Escobedo J.M."/>
            <person name="Rodriguez-Valeron N."/>
            <person name="Garcia M.O."/>
            <person name="Vasquez D.P."/>
            <person name="Damayanti I."/>
            <person name="Sorensen P.M."/>
            <person name="Baidoo E.E."/>
            <person name="De Carvalho A.C."/>
            <person name="Riley R."/>
            <person name="Lipzen A."/>
            <person name="He G."/>
            <person name="Yan M."/>
            <person name="Haridas S."/>
            <person name="Daum C."/>
            <person name="Yoshinaga Y."/>
            <person name="Ng V."/>
            <person name="Grigoriev I.V."/>
            <person name="Munk R."/>
            <person name="Nuraida L."/>
            <person name="Wijaya C.H."/>
            <person name="Morales P.-C."/>
            <person name="Keasling J.D."/>
        </authorList>
    </citation>
    <scope>NUCLEOTIDE SEQUENCE [LARGE SCALE GENOMIC DNA]</scope>
    <source>
        <strain evidence="1 2">FGSC 2613</strain>
    </source>
</reference>
<protein>
    <submittedName>
        <fullName evidence="1">Uncharacterized protein</fullName>
    </submittedName>
</protein>
<dbReference type="Proteomes" id="UP001451303">
    <property type="component" value="Unassembled WGS sequence"/>
</dbReference>
<evidence type="ECO:0000313" key="1">
    <source>
        <dbReference type="EMBL" id="KAL0465483.1"/>
    </source>
</evidence>
<organism evidence="1 2">
    <name type="scientific">Neurospora intermedia</name>
    <dbReference type="NCBI Taxonomy" id="5142"/>
    <lineage>
        <taxon>Eukaryota</taxon>
        <taxon>Fungi</taxon>
        <taxon>Dikarya</taxon>
        <taxon>Ascomycota</taxon>
        <taxon>Pezizomycotina</taxon>
        <taxon>Sordariomycetes</taxon>
        <taxon>Sordariomycetidae</taxon>
        <taxon>Sordariales</taxon>
        <taxon>Sordariaceae</taxon>
        <taxon>Neurospora</taxon>
    </lineage>
</organism>
<comment type="caution">
    <text evidence="1">The sequence shown here is derived from an EMBL/GenBank/DDBJ whole genome shotgun (WGS) entry which is preliminary data.</text>
</comment>
<sequence>MVYSHAFVVICGPSSPNPQEPILDPSEPEWLPKQFDVPWCNRFRVQDASPQAPKNEVSG</sequence>
<accession>A0ABR3D0W1</accession>
<proteinExistence type="predicted"/>
<name>A0ABR3D0W1_NEUIN</name>
<dbReference type="EMBL" id="JAVLET010000016">
    <property type="protein sequence ID" value="KAL0465483.1"/>
    <property type="molecule type" value="Genomic_DNA"/>
</dbReference>